<dbReference type="AlphaFoldDB" id="R7QJJ7"/>
<proteinExistence type="predicted"/>
<dbReference type="EMBL" id="HG001883">
    <property type="protein sequence ID" value="CDF37918.1"/>
    <property type="molecule type" value="Genomic_DNA"/>
</dbReference>
<reference evidence="2" key="1">
    <citation type="journal article" date="2013" name="Proc. Natl. Acad. Sci. U.S.A.">
        <title>Genome structure and metabolic features in the red seaweed Chondrus crispus shed light on evolution of the Archaeplastida.</title>
        <authorList>
            <person name="Collen J."/>
            <person name="Porcel B."/>
            <person name="Carre W."/>
            <person name="Ball S.G."/>
            <person name="Chaparro C."/>
            <person name="Tonon T."/>
            <person name="Barbeyron T."/>
            <person name="Michel G."/>
            <person name="Noel B."/>
            <person name="Valentin K."/>
            <person name="Elias M."/>
            <person name="Artiguenave F."/>
            <person name="Arun A."/>
            <person name="Aury J.M."/>
            <person name="Barbosa-Neto J.F."/>
            <person name="Bothwell J.H."/>
            <person name="Bouget F.Y."/>
            <person name="Brillet L."/>
            <person name="Cabello-Hurtado F."/>
            <person name="Capella-Gutierrez S."/>
            <person name="Charrier B."/>
            <person name="Cladiere L."/>
            <person name="Cock J.M."/>
            <person name="Coelho S.M."/>
            <person name="Colleoni C."/>
            <person name="Czjzek M."/>
            <person name="Da Silva C."/>
            <person name="Delage L."/>
            <person name="Denoeud F."/>
            <person name="Deschamps P."/>
            <person name="Dittami S.M."/>
            <person name="Gabaldon T."/>
            <person name="Gachon C.M."/>
            <person name="Groisillier A."/>
            <person name="Herve C."/>
            <person name="Jabbari K."/>
            <person name="Katinka M."/>
            <person name="Kloareg B."/>
            <person name="Kowalczyk N."/>
            <person name="Labadie K."/>
            <person name="Leblanc C."/>
            <person name="Lopez P.J."/>
            <person name="McLachlan D.H."/>
            <person name="Meslet-Cladiere L."/>
            <person name="Moustafa A."/>
            <person name="Nehr Z."/>
            <person name="Nyvall Collen P."/>
            <person name="Panaud O."/>
            <person name="Partensky F."/>
            <person name="Poulain J."/>
            <person name="Rensing S.A."/>
            <person name="Rousvoal S."/>
            <person name="Samson G."/>
            <person name="Symeonidi A."/>
            <person name="Weissenbach J."/>
            <person name="Zambounis A."/>
            <person name="Wincker P."/>
            <person name="Boyen C."/>
        </authorList>
    </citation>
    <scope>NUCLEOTIDE SEQUENCE [LARGE SCALE GENOMIC DNA]</scope>
    <source>
        <strain evidence="2">cv. Stackhouse</strain>
    </source>
</reference>
<dbReference type="Proteomes" id="UP000012073">
    <property type="component" value="Unassembled WGS sequence"/>
</dbReference>
<dbReference type="KEGG" id="ccp:CHC_T00000048001"/>
<protein>
    <submittedName>
        <fullName evidence="1">Uncharacterized protein</fullName>
    </submittedName>
</protein>
<sequence>MDASPVTDTSPRPKQVCQYSNYKVLWIYQRLYIKKKSRAWWNSCVLTSYLIRYYSRERYTSNSKEFQ</sequence>
<evidence type="ECO:0000313" key="2">
    <source>
        <dbReference type="Proteomes" id="UP000012073"/>
    </source>
</evidence>
<name>R7QJJ7_CHOCR</name>
<keyword evidence="2" id="KW-1185">Reference proteome</keyword>
<dbReference type="Gramene" id="CDF37918">
    <property type="protein sequence ID" value="CDF37918"/>
    <property type="gene ID" value="CHC_T00000048001"/>
</dbReference>
<evidence type="ECO:0000313" key="1">
    <source>
        <dbReference type="EMBL" id="CDF37918.1"/>
    </source>
</evidence>
<gene>
    <name evidence="1" type="ORF">CHC_T00000048001</name>
</gene>
<organism evidence="1 2">
    <name type="scientific">Chondrus crispus</name>
    <name type="common">Carrageen Irish moss</name>
    <name type="synonym">Polymorpha crispa</name>
    <dbReference type="NCBI Taxonomy" id="2769"/>
    <lineage>
        <taxon>Eukaryota</taxon>
        <taxon>Rhodophyta</taxon>
        <taxon>Florideophyceae</taxon>
        <taxon>Rhodymeniophycidae</taxon>
        <taxon>Gigartinales</taxon>
        <taxon>Gigartinaceae</taxon>
        <taxon>Chondrus</taxon>
    </lineage>
</organism>
<dbReference type="GeneID" id="17325492"/>
<dbReference type="RefSeq" id="XP_005717789.1">
    <property type="nucleotide sequence ID" value="XM_005717732.1"/>
</dbReference>
<accession>R7QJJ7</accession>